<dbReference type="Pfam" id="PF01535">
    <property type="entry name" value="PPR"/>
    <property type="match status" value="6"/>
</dbReference>
<name>A0A7I8K102_SPIIN</name>
<dbReference type="InterPro" id="IPR011990">
    <property type="entry name" value="TPR-like_helical_dom_sf"/>
</dbReference>
<dbReference type="PANTHER" id="PTHR47926:SF452">
    <property type="entry name" value="PENTATRICOPEPTIDE REPEAT-CONTAINING PROTEIN"/>
    <property type="match status" value="1"/>
</dbReference>
<evidence type="ECO:0000313" key="4">
    <source>
        <dbReference type="Proteomes" id="UP000663760"/>
    </source>
</evidence>
<evidence type="ECO:0000256" key="1">
    <source>
        <dbReference type="ARBA" id="ARBA00022737"/>
    </source>
</evidence>
<evidence type="ECO:0000256" key="2">
    <source>
        <dbReference type="PROSITE-ProRule" id="PRU00708"/>
    </source>
</evidence>
<sequence length="717" mass="78444">MEARCLVARLKASAGAKMLKPGLLLHQKAISLGLQGDPAVCKGLVNLYLACNLPVPARLVFAAAGDPADITLWNALLAGHSRSRLHRDALLLFRRLRQSKLARADGYTFPSVLKACAGLGSDKEGRELHALVVKSGCAADAVVASSLVGMYAKCGLFDAAIRVFDEMPQRDVPSWNTVISCYYQDGQASKTLEVFERMKSSGFEPDAVTFTTALSACARLPAPETGRQIHEDLTRRGVPVDDFVGTALVDMYGKCGRLESARDVFERIPAKGVVAWNSMIGAYAAAAGGDSETPVALLERMERERVRPTETTLSTLLTVCSRSSDLRRGRFLHGYLVRREVEADVFVQSSLIDLYFRCGRVGCAQRVFGGVSRVEKKKKTVLWNVVISGHAMAGEFFKAVEVFRAMRSLEVRPDAVTFASVLPACSQLAALEQGREIHGAAVEAGLGSNEIVMSAVLDMYAKCGAVEEARRVFDGLPARDLVSWTSMIAAYGSHGRAREAVELFREMESSEAAAPDRVCFLAVISACSHGGLVEEGCRLFDEMKKGHRIEPGVEHYSCLVDLLGRSGRVEEALELLQERPAMKADAGILGSLFSACRLHRNLAVGDEVAGLLAGTDPDEHDSNLVILSNMYASAGRWEEVRRARGRMKEQRLKKTPGCSWIEIDGRIHQFFVEDCSHLMAEGIYRCLATLMTHMGRSKLRMSQGRRDPNKIEFVHKD</sequence>
<dbReference type="Proteomes" id="UP000663760">
    <property type="component" value="Chromosome 2"/>
</dbReference>
<dbReference type="Pfam" id="PF20431">
    <property type="entry name" value="E_motif"/>
    <property type="match status" value="1"/>
</dbReference>
<dbReference type="GO" id="GO:0009451">
    <property type="term" value="P:RNA modification"/>
    <property type="evidence" value="ECO:0007669"/>
    <property type="project" value="InterPro"/>
</dbReference>
<feature type="repeat" description="PPR" evidence="2">
    <location>
        <begin position="241"/>
        <end position="275"/>
    </location>
</feature>
<keyword evidence="4" id="KW-1185">Reference proteome</keyword>
<dbReference type="FunFam" id="1.25.40.10:FF:000158">
    <property type="entry name" value="pentatricopeptide repeat-containing protein At2g33680"/>
    <property type="match status" value="1"/>
</dbReference>
<feature type="repeat" description="PPR" evidence="2">
    <location>
        <begin position="480"/>
        <end position="514"/>
    </location>
</feature>
<dbReference type="PROSITE" id="PS51375">
    <property type="entry name" value="PPR"/>
    <property type="match status" value="8"/>
</dbReference>
<feature type="repeat" description="PPR" evidence="2">
    <location>
        <begin position="171"/>
        <end position="205"/>
    </location>
</feature>
<dbReference type="EMBL" id="LR746265">
    <property type="protein sequence ID" value="CAA7390506.1"/>
    <property type="molecule type" value="Genomic_DNA"/>
</dbReference>
<accession>A0A7I8K102</accession>
<dbReference type="FunFam" id="1.25.40.10:FF:000285">
    <property type="entry name" value="Pentatricopeptide repeat-containing protein, chloroplastic"/>
    <property type="match status" value="1"/>
</dbReference>
<dbReference type="InterPro" id="IPR002885">
    <property type="entry name" value="PPR_rpt"/>
</dbReference>
<dbReference type="FunFam" id="1.25.40.10:FF:000344">
    <property type="entry name" value="Pentatricopeptide repeat-containing protein"/>
    <property type="match status" value="1"/>
</dbReference>
<organism evidence="3 4">
    <name type="scientific">Spirodela intermedia</name>
    <name type="common">Intermediate duckweed</name>
    <dbReference type="NCBI Taxonomy" id="51605"/>
    <lineage>
        <taxon>Eukaryota</taxon>
        <taxon>Viridiplantae</taxon>
        <taxon>Streptophyta</taxon>
        <taxon>Embryophyta</taxon>
        <taxon>Tracheophyta</taxon>
        <taxon>Spermatophyta</taxon>
        <taxon>Magnoliopsida</taxon>
        <taxon>Liliopsida</taxon>
        <taxon>Araceae</taxon>
        <taxon>Lemnoideae</taxon>
        <taxon>Spirodela</taxon>
    </lineage>
</organism>
<dbReference type="GO" id="GO:0099402">
    <property type="term" value="P:plant organ development"/>
    <property type="evidence" value="ECO:0007669"/>
    <property type="project" value="UniProtKB-ARBA"/>
</dbReference>
<evidence type="ECO:0000313" key="3">
    <source>
        <dbReference type="EMBL" id="CAA7390506.1"/>
    </source>
</evidence>
<reference evidence="3" key="1">
    <citation type="submission" date="2020-02" db="EMBL/GenBank/DDBJ databases">
        <authorList>
            <person name="Scholz U."/>
            <person name="Mascher M."/>
            <person name="Fiebig A."/>
        </authorList>
    </citation>
    <scope>NUCLEOTIDE SEQUENCE</scope>
</reference>
<gene>
    <name evidence="3" type="ORF">SI8410_02001987</name>
</gene>
<dbReference type="GO" id="GO:0003723">
    <property type="term" value="F:RNA binding"/>
    <property type="evidence" value="ECO:0007669"/>
    <property type="project" value="InterPro"/>
</dbReference>
<feature type="repeat" description="PPR" evidence="2">
    <location>
        <begin position="140"/>
        <end position="170"/>
    </location>
</feature>
<dbReference type="OrthoDB" id="185373at2759"/>
<dbReference type="NCBIfam" id="TIGR00756">
    <property type="entry name" value="PPR"/>
    <property type="match status" value="5"/>
</dbReference>
<dbReference type="InterPro" id="IPR046848">
    <property type="entry name" value="E_motif"/>
</dbReference>
<protein>
    <submittedName>
        <fullName evidence="3">Uncharacterized protein</fullName>
    </submittedName>
</protein>
<dbReference type="Pfam" id="PF13041">
    <property type="entry name" value="PPR_2"/>
    <property type="match status" value="2"/>
</dbReference>
<feature type="repeat" description="PPR" evidence="2">
    <location>
        <begin position="69"/>
        <end position="103"/>
    </location>
</feature>
<feature type="repeat" description="PPR" evidence="2">
    <location>
        <begin position="206"/>
        <end position="240"/>
    </location>
</feature>
<dbReference type="AlphaFoldDB" id="A0A7I8K102"/>
<dbReference type="FunFam" id="1.25.40.10:FF:000361">
    <property type="entry name" value="Pentatricopeptide repeat-containing protein chloroplastic"/>
    <property type="match status" value="1"/>
</dbReference>
<feature type="repeat" description="PPR" evidence="2">
    <location>
        <begin position="516"/>
        <end position="546"/>
    </location>
</feature>
<keyword evidence="1" id="KW-0677">Repeat</keyword>
<dbReference type="Gene3D" id="1.25.40.10">
    <property type="entry name" value="Tetratricopeptide repeat domain"/>
    <property type="match status" value="6"/>
</dbReference>
<proteinExistence type="predicted"/>
<dbReference type="PANTHER" id="PTHR47926">
    <property type="entry name" value="PENTATRICOPEPTIDE REPEAT-CONTAINING PROTEIN"/>
    <property type="match status" value="1"/>
</dbReference>
<dbReference type="InterPro" id="IPR046960">
    <property type="entry name" value="PPR_At4g14850-like_plant"/>
</dbReference>
<feature type="repeat" description="PPR" evidence="2">
    <location>
        <begin position="379"/>
        <end position="413"/>
    </location>
</feature>